<evidence type="ECO:0000259" key="1">
    <source>
        <dbReference type="Pfam" id="PF13200"/>
    </source>
</evidence>
<dbReference type="EMBL" id="FOXC01000016">
    <property type="protein sequence ID" value="SFP36083.1"/>
    <property type="molecule type" value="Genomic_DNA"/>
</dbReference>
<dbReference type="Proteomes" id="UP000321547">
    <property type="component" value="Unassembled WGS sequence"/>
</dbReference>
<evidence type="ECO:0000313" key="2">
    <source>
        <dbReference type="EMBL" id="GEM01574.1"/>
    </source>
</evidence>
<dbReference type="SUPFAM" id="SSF51445">
    <property type="entry name" value="(Trans)glycosidases"/>
    <property type="match status" value="1"/>
</dbReference>
<name>A0A1I5PPW5_9BACI</name>
<dbReference type="AlphaFoldDB" id="A0A1I5PPW5"/>
<reference evidence="2 5" key="2">
    <citation type="submission" date="2019-07" db="EMBL/GenBank/DDBJ databases">
        <title>Whole genome shotgun sequence of Halolactibacillus halophilus NBRC 100868.</title>
        <authorList>
            <person name="Hosoyama A."/>
            <person name="Uohara A."/>
            <person name="Ohji S."/>
            <person name="Ichikawa N."/>
        </authorList>
    </citation>
    <scope>NUCLEOTIDE SEQUENCE [LARGE SCALE GENOMIC DNA]</scope>
    <source>
        <strain evidence="2 5">NBRC 100868</strain>
    </source>
</reference>
<keyword evidence="5" id="KW-1185">Reference proteome</keyword>
<dbReference type="Proteomes" id="UP000242243">
    <property type="component" value="Unassembled WGS sequence"/>
</dbReference>
<dbReference type="STRING" id="306540.SAMN05421839_11613"/>
<dbReference type="RefSeq" id="WP_089831830.1">
    <property type="nucleotide sequence ID" value="NZ_BJWI01000012.1"/>
</dbReference>
<dbReference type="EMBL" id="BJWI01000012">
    <property type="protein sequence ID" value="GEM01574.1"/>
    <property type="molecule type" value="Genomic_DNA"/>
</dbReference>
<dbReference type="OrthoDB" id="9774125at2"/>
<reference evidence="3 4" key="1">
    <citation type="submission" date="2016-10" db="EMBL/GenBank/DDBJ databases">
        <authorList>
            <person name="de Groot N.N."/>
        </authorList>
    </citation>
    <scope>NUCLEOTIDE SEQUENCE [LARGE SCALE GENOMIC DNA]</scope>
    <source>
        <strain evidence="3 4">DSM 17073</strain>
    </source>
</reference>
<proteinExistence type="predicted"/>
<dbReference type="InterPro" id="IPR025275">
    <property type="entry name" value="DUF4015"/>
</dbReference>
<accession>A0A1I5PPW5</accession>
<evidence type="ECO:0000313" key="4">
    <source>
        <dbReference type="Proteomes" id="UP000242243"/>
    </source>
</evidence>
<organism evidence="3 4">
    <name type="scientific">Halolactibacillus halophilus</name>
    <dbReference type="NCBI Taxonomy" id="306540"/>
    <lineage>
        <taxon>Bacteria</taxon>
        <taxon>Bacillati</taxon>
        <taxon>Bacillota</taxon>
        <taxon>Bacilli</taxon>
        <taxon>Bacillales</taxon>
        <taxon>Bacillaceae</taxon>
        <taxon>Halolactibacillus</taxon>
    </lineage>
</organism>
<protein>
    <recommendedName>
        <fullName evidence="1">DUF4015 domain-containing protein</fullName>
    </recommendedName>
</protein>
<evidence type="ECO:0000313" key="5">
    <source>
        <dbReference type="Proteomes" id="UP000321547"/>
    </source>
</evidence>
<evidence type="ECO:0000313" key="3">
    <source>
        <dbReference type="EMBL" id="SFP36083.1"/>
    </source>
</evidence>
<sequence length="406" mass="46581">MKQLRMLAIFVFSLGIWFGVNTNETYAEETESLHVSFNQKRTITLDQTMKEASLQRFRFDSGYTFTYPDAVRGIYLTGHSAGGSRFETLVELLNNTELNAMVIDIKDDHGNLTFKPDESSPYYDIAKNYISEPEAMMDALEANGIYPIARIVVFKDTVLAEKRPELSFKDGGQIWKNNRGEAFVNPFMKEVWEYNVELAKYAVEMGFMEIQFDYVRFPEGFERRDEQLTYSEGDYSSGELNNTKKRVEAVSDFVEYAKNELHDYGVEISVDIFGYAATVEETPGIGQNFTRISEHVDVISSMIYPSHWSNNYFDIPVPDKEPYRLTDEYAKVENEVLGALGENAPTSRPWIQDFSAPWIYSGATFTYGKQEVEDQIRALNDNGINEFLLWNSSNKYTEGVDYTPTN</sequence>
<dbReference type="Gene3D" id="3.20.20.80">
    <property type="entry name" value="Glycosidases"/>
    <property type="match status" value="1"/>
</dbReference>
<gene>
    <name evidence="2" type="ORF">HHA03_11060</name>
    <name evidence="3" type="ORF">SAMN05421839_11613</name>
</gene>
<feature type="domain" description="DUF4015" evidence="1">
    <location>
        <begin position="73"/>
        <end position="396"/>
    </location>
</feature>
<dbReference type="Pfam" id="PF13200">
    <property type="entry name" value="DUF4015"/>
    <property type="match status" value="1"/>
</dbReference>
<dbReference type="InterPro" id="IPR017853">
    <property type="entry name" value="GH"/>
</dbReference>